<organism evidence="2 3">
    <name type="scientific">Drechslerella stenobrocha 248</name>
    <dbReference type="NCBI Taxonomy" id="1043628"/>
    <lineage>
        <taxon>Eukaryota</taxon>
        <taxon>Fungi</taxon>
        <taxon>Dikarya</taxon>
        <taxon>Ascomycota</taxon>
        <taxon>Pezizomycotina</taxon>
        <taxon>Orbiliomycetes</taxon>
        <taxon>Orbiliales</taxon>
        <taxon>Orbiliaceae</taxon>
        <taxon>Drechslerella</taxon>
    </lineage>
</organism>
<dbReference type="EMBL" id="KI966425">
    <property type="protein sequence ID" value="EWC45683.1"/>
    <property type="molecule type" value="Genomic_DNA"/>
</dbReference>
<keyword evidence="3" id="KW-1185">Reference proteome</keyword>
<feature type="region of interest" description="Disordered" evidence="1">
    <location>
        <begin position="1042"/>
        <end position="1061"/>
    </location>
</feature>
<feature type="region of interest" description="Disordered" evidence="1">
    <location>
        <begin position="808"/>
        <end position="899"/>
    </location>
</feature>
<sequence length="1093" mass="118321">MAVPPRRFSVFQRNHRVTVGPLGFDIPLPLDTSAFPTDDQVDEADRLSDVEYPDPGYERESKRRRIEENARDYLSRGQLEVYTASLRGPVLKSYWGKKAKVTGTILDLKASELKDSILAAERGPRKLDKKQALISPEQHRQVKLTTTLKVTKAIPTPIKDLEELLVLDSQQVIEESQLSASPPLNEVNAPDSLRIVRPTFSATKPLRISVPPDVPARTNRVVENSATPSGEAAIPESSPGDYGARKVQPLGRGAGVIAPALETVDESTPENVECIGALLEDQTLSIDETRHTLQQKSKQNSIQAARANKGDHSSDCKPRQNQLSRSNLDLSSHCLTRQIPDGKSSPQTERDVADFDVNHIGQIIERLEADETTNIFCNGSESMSMRSQSPSTALKKSLPKMDGRKSSQSHPPPSPTTDAILRKALKPPAARRRGDIGTGKSLKDIIAGTSGASKLVKWPRKPQISCDPTGGQRAPSKEARGPIAPYITPAVTAPAFKKPDASKQPEQPSAHEHSLEEAASQSEKIPHPDALLRSGQLATQMNPPVRLSQLPTPLPPSPLQLLNAPKQGAPNIPETVKEEALEKSVPLDVSLKENDPALKPGRRRAKRTAPTVAPSLPIGSQPSSNEELKAVLHARKLATPLSRLQKLIDECSPVSPMLVSSQPISPMQETQLEPQNQTFDVQRQERLREGQHNFSSQLSSPPPSSPPEGEAAVLAKAQQPEAVAKVLAPQATAEAPVPPIETNIIAAGAATGPAPGASGAPPSPPQEMPEEDESTIPMSSGHYRRIEESLRNPSPVALPLAVIEEASVSHVSASHPEQPANIPPILPDKRQPDMIENKPQESPAQPTRPAHEEVSIQVEEPIDSDSTDSEDLDLPPRKRQPPKPSVLVPGTPLADTQAGHVYVPDSFRREMAEPINYRYETPVASLAQAFVSSATGGFTPTNTGRGIVSSPVEPKSTSPKKQNGRLGPFTSPLRATEFTPFREFTSPPPPERRDSIEISSQLEGSSGSVHEPTTIVSPFTFSQFMKPGIESQYEVSRLAGVDEQRGGGKGGVAEHFSEQEQPASYDLENVLGGVEDYLMSDVYDVDEEARLRS</sequence>
<feature type="region of interest" description="Disordered" evidence="1">
    <location>
        <begin position="746"/>
        <end position="790"/>
    </location>
</feature>
<feature type="compositionally biased region" description="Basic and acidic residues" evidence="1">
    <location>
        <begin position="308"/>
        <end position="318"/>
    </location>
</feature>
<accession>W7I0E4</accession>
<feature type="region of interest" description="Disordered" evidence="1">
    <location>
        <begin position="497"/>
        <end position="524"/>
    </location>
</feature>
<gene>
    <name evidence="2" type="ORF">DRE_05244</name>
</gene>
<reference evidence="2 3" key="1">
    <citation type="submission" date="2013-05" db="EMBL/GenBank/DDBJ databases">
        <title>Drechslerella stenobrocha genome reveals carnivorous origination and mechanical trapping mechanism of predatory fungi.</title>
        <authorList>
            <person name="Liu X."/>
            <person name="Zhang W."/>
            <person name="Liu K."/>
        </authorList>
    </citation>
    <scope>NUCLEOTIDE SEQUENCE [LARGE SCALE GENOMIC DNA]</scope>
    <source>
        <strain evidence="2 3">248</strain>
    </source>
</reference>
<feature type="compositionally biased region" description="Polar residues" evidence="1">
    <location>
        <begin position="293"/>
        <end position="303"/>
    </location>
</feature>
<dbReference type="AlphaFoldDB" id="W7I0E4"/>
<dbReference type="Proteomes" id="UP000024837">
    <property type="component" value="Unassembled WGS sequence"/>
</dbReference>
<dbReference type="HOGENOM" id="CLU_284830_0_0_1"/>
<evidence type="ECO:0000313" key="2">
    <source>
        <dbReference type="EMBL" id="EWC45683.1"/>
    </source>
</evidence>
<feature type="compositionally biased region" description="Acidic residues" evidence="1">
    <location>
        <begin position="860"/>
        <end position="873"/>
    </location>
</feature>
<feature type="region of interest" description="Disordered" evidence="1">
    <location>
        <begin position="379"/>
        <end position="419"/>
    </location>
</feature>
<feature type="compositionally biased region" description="Basic and acidic residues" evidence="1">
    <location>
        <begin position="497"/>
        <end position="516"/>
    </location>
</feature>
<feature type="compositionally biased region" description="Low complexity" evidence="1">
    <location>
        <begin position="380"/>
        <end position="391"/>
    </location>
</feature>
<evidence type="ECO:0000256" key="1">
    <source>
        <dbReference type="SAM" id="MobiDB-lite"/>
    </source>
</evidence>
<feature type="compositionally biased region" description="Polar residues" evidence="1">
    <location>
        <begin position="997"/>
        <end position="1008"/>
    </location>
</feature>
<name>W7I0E4_9PEZI</name>
<feature type="region of interest" description="Disordered" evidence="1">
    <location>
        <begin position="592"/>
        <end position="623"/>
    </location>
</feature>
<feature type="region of interest" description="Disordered" evidence="1">
    <location>
        <begin position="690"/>
        <end position="714"/>
    </location>
</feature>
<dbReference type="OrthoDB" id="5419922at2759"/>
<feature type="compositionally biased region" description="Basic and acidic residues" evidence="1">
    <location>
        <begin position="827"/>
        <end position="839"/>
    </location>
</feature>
<feature type="compositionally biased region" description="Polar residues" evidence="1">
    <location>
        <begin position="319"/>
        <end position="329"/>
    </location>
</feature>
<feature type="region of interest" description="Disordered" evidence="1">
    <location>
        <begin position="936"/>
        <end position="1013"/>
    </location>
</feature>
<feature type="region of interest" description="Disordered" evidence="1">
    <location>
        <begin position="453"/>
        <end position="483"/>
    </location>
</feature>
<feature type="region of interest" description="Disordered" evidence="1">
    <location>
        <begin position="42"/>
        <end position="62"/>
    </location>
</feature>
<protein>
    <submittedName>
        <fullName evidence="2">Uncharacterized protein</fullName>
    </submittedName>
</protein>
<feature type="region of interest" description="Disordered" evidence="1">
    <location>
        <begin position="293"/>
        <end position="329"/>
    </location>
</feature>
<evidence type="ECO:0000313" key="3">
    <source>
        <dbReference type="Proteomes" id="UP000024837"/>
    </source>
</evidence>
<proteinExistence type="predicted"/>
<feature type="compositionally biased region" description="Low complexity" evidence="1">
    <location>
        <begin position="746"/>
        <end position="760"/>
    </location>
</feature>